<dbReference type="PANTHER" id="PTHR10696">
    <property type="entry name" value="GAMMA-BUTYROBETAINE HYDROXYLASE-RELATED"/>
    <property type="match status" value="1"/>
</dbReference>
<evidence type="ECO:0000313" key="10">
    <source>
        <dbReference type="Proteomes" id="UP000054683"/>
    </source>
</evidence>
<dbReference type="Pfam" id="PF02668">
    <property type="entry name" value="TauD"/>
    <property type="match status" value="1"/>
</dbReference>
<evidence type="ECO:0000259" key="8">
    <source>
        <dbReference type="Pfam" id="PF06155"/>
    </source>
</evidence>
<proteinExistence type="inferred from homology"/>
<dbReference type="InterPro" id="IPR050411">
    <property type="entry name" value="AlphaKG_dependent_hydroxylases"/>
</dbReference>
<dbReference type="Pfam" id="PF06155">
    <property type="entry name" value="GBBH-like_N"/>
    <property type="match status" value="1"/>
</dbReference>
<dbReference type="Gene3D" id="3.30.2020.30">
    <property type="match status" value="1"/>
</dbReference>
<feature type="domain" description="TauD/TfdA-like" evidence="7">
    <location>
        <begin position="112"/>
        <end position="351"/>
    </location>
</feature>
<keyword evidence="5" id="KW-0560">Oxidoreductase</keyword>
<dbReference type="SUPFAM" id="SSF51197">
    <property type="entry name" value="Clavaminate synthase-like"/>
    <property type="match status" value="1"/>
</dbReference>
<dbReference type="InterPro" id="IPR042098">
    <property type="entry name" value="TauD-like_sf"/>
</dbReference>
<dbReference type="Proteomes" id="UP000054683">
    <property type="component" value="Unassembled WGS sequence"/>
</dbReference>
<dbReference type="InterPro" id="IPR010376">
    <property type="entry name" value="GBBH-like_N"/>
</dbReference>
<name>A0A158I8C8_9BURK</name>
<keyword evidence="4 9" id="KW-0223">Dioxygenase</keyword>
<evidence type="ECO:0000256" key="2">
    <source>
        <dbReference type="ARBA" id="ARBA00008654"/>
    </source>
</evidence>
<accession>A0A158I8C8</accession>
<organism evidence="9 10">
    <name type="scientific">Caballeronia udeis</name>
    <dbReference type="NCBI Taxonomy" id="1232866"/>
    <lineage>
        <taxon>Bacteria</taxon>
        <taxon>Pseudomonadati</taxon>
        <taxon>Pseudomonadota</taxon>
        <taxon>Betaproteobacteria</taxon>
        <taxon>Burkholderiales</taxon>
        <taxon>Burkholderiaceae</taxon>
        <taxon>Caballeronia</taxon>
    </lineage>
</organism>
<evidence type="ECO:0000256" key="6">
    <source>
        <dbReference type="ARBA" id="ARBA00023004"/>
    </source>
</evidence>
<comment type="cofactor">
    <cofactor evidence="1">
        <name>Fe(2+)</name>
        <dbReference type="ChEBI" id="CHEBI:29033"/>
    </cofactor>
</comment>
<dbReference type="EMBL" id="FCOK02000042">
    <property type="protein sequence ID" value="SAL52381.1"/>
    <property type="molecule type" value="Genomic_DNA"/>
</dbReference>
<dbReference type="InterPro" id="IPR038492">
    <property type="entry name" value="GBBH-like_N_sf"/>
</dbReference>
<dbReference type="GO" id="GO:0045329">
    <property type="term" value="P:carnitine biosynthetic process"/>
    <property type="evidence" value="ECO:0007669"/>
    <property type="project" value="TreeGrafter"/>
</dbReference>
<evidence type="ECO:0000256" key="3">
    <source>
        <dbReference type="ARBA" id="ARBA00022723"/>
    </source>
</evidence>
<dbReference type="OrthoDB" id="979809at2"/>
<reference evidence="9 10" key="1">
    <citation type="submission" date="2016-01" db="EMBL/GenBank/DDBJ databases">
        <authorList>
            <person name="Oliw E.H."/>
        </authorList>
    </citation>
    <scope>NUCLEOTIDE SEQUENCE [LARGE SCALE GENOMIC DNA]</scope>
    <source>
        <strain evidence="9">LMG 27134</strain>
    </source>
</reference>
<gene>
    <name evidence="9" type="ORF">AWB69_05420</name>
</gene>
<evidence type="ECO:0000256" key="4">
    <source>
        <dbReference type="ARBA" id="ARBA00022964"/>
    </source>
</evidence>
<dbReference type="InterPro" id="IPR003819">
    <property type="entry name" value="TauD/TfdA-like"/>
</dbReference>
<keyword evidence="3" id="KW-0479">Metal-binding</keyword>
<evidence type="ECO:0000256" key="5">
    <source>
        <dbReference type="ARBA" id="ARBA00023002"/>
    </source>
</evidence>
<dbReference type="RefSeq" id="WP_062089771.1">
    <property type="nucleotide sequence ID" value="NZ_FCOK02000042.1"/>
</dbReference>
<keyword evidence="6" id="KW-0408">Iron</keyword>
<sequence>MSQLSFRVDPGSAVVNVIANGKIVPLSPLWLRERCQDKEYLDSKTQQRLFDPHTLDPNIQVLSAEQVDDTRVRVEFSDGYAGDYSILAIAPDFDFDDGLPSPKAWTSDLDTGKIKFSYPSLDSKAVLFKAIETYLEYGALILTDVPTERESILQVAETFGHVRVTNFGKYFDVMSRPDSNDLAYRPVRLGPHTDNPYRDPVPGIQLLHCLVNETSGGYSTLVDSLSVIRKLAEEDPRGVELLSQISVKFRFVDGDTELIERRPMIELDHQGRPTGVHYSPRLDYLPLLDDATTVAFHKARQRLGELFSAPSYELYFRLQAGELMMFDNNRVLHGRTSFNPNEGLRHLQGCYIDLDGPRGRYLSLKRTAAL</sequence>
<dbReference type="CDD" id="cd00250">
    <property type="entry name" value="CAS_like"/>
    <property type="match status" value="1"/>
</dbReference>
<dbReference type="GO" id="GO:0016706">
    <property type="term" value="F:2-oxoglutarate-dependent dioxygenase activity"/>
    <property type="evidence" value="ECO:0007669"/>
    <property type="project" value="UniProtKB-ARBA"/>
</dbReference>
<dbReference type="PANTHER" id="PTHR10696:SF25">
    <property type="entry name" value="OXIDOREDUCTASE AIM17-RELATED"/>
    <property type="match status" value="1"/>
</dbReference>
<feature type="domain" description="Gamma-butyrobetaine hydroxylase-like N-terminal" evidence="8">
    <location>
        <begin position="20"/>
        <end position="81"/>
    </location>
</feature>
<dbReference type="AlphaFoldDB" id="A0A158I8C8"/>
<comment type="similarity">
    <text evidence="2">Belongs to the gamma-BBH/TMLD family.</text>
</comment>
<evidence type="ECO:0000256" key="1">
    <source>
        <dbReference type="ARBA" id="ARBA00001954"/>
    </source>
</evidence>
<evidence type="ECO:0000259" key="7">
    <source>
        <dbReference type="Pfam" id="PF02668"/>
    </source>
</evidence>
<dbReference type="GO" id="GO:0046872">
    <property type="term" value="F:metal ion binding"/>
    <property type="evidence" value="ECO:0007669"/>
    <property type="project" value="UniProtKB-KW"/>
</dbReference>
<dbReference type="Gene3D" id="3.60.130.10">
    <property type="entry name" value="Clavaminate synthase-like"/>
    <property type="match status" value="1"/>
</dbReference>
<evidence type="ECO:0000313" key="9">
    <source>
        <dbReference type="EMBL" id="SAL52381.1"/>
    </source>
</evidence>
<protein>
    <submittedName>
        <fullName evidence="9">Gamma-butyrobetaine dioxygenase</fullName>
    </submittedName>
</protein>